<feature type="transmembrane region" description="Helical" evidence="9">
    <location>
        <begin position="37"/>
        <end position="56"/>
    </location>
</feature>
<dbReference type="Proteomes" id="UP000494115">
    <property type="component" value="Unassembled WGS sequence"/>
</dbReference>
<evidence type="ECO:0000313" key="12">
    <source>
        <dbReference type="Proteomes" id="UP000494115"/>
    </source>
</evidence>
<keyword evidence="3" id="KW-1003">Cell membrane</keyword>
<dbReference type="RefSeq" id="WP_175106658.1">
    <property type="nucleotide sequence ID" value="NZ_CADIKM010000024.1"/>
</dbReference>
<dbReference type="SUPFAM" id="SSF103088">
    <property type="entry name" value="OmpA-like"/>
    <property type="match status" value="1"/>
</dbReference>
<dbReference type="Gene3D" id="3.30.1330.60">
    <property type="entry name" value="OmpA-like domain"/>
    <property type="match status" value="1"/>
</dbReference>
<evidence type="ECO:0000313" key="11">
    <source>
        <dbReference type="EMBL" id="CAB3796643.1"/>
    </source>
</evidence>
<evidence type="ECO:0000259" key="10">
    <source>
        <dbReference type="PROSITE" id="PS51123"/>
    </source>
</evidence>
<dbReference type="InterPro" id="IPR036737">
    <property type="entry name" value="OmpA-like_sf"/>
</dbReference>
<dbReference type="InterPro" id="IPR025713">
    <property type="entry name" value="MotB-like_N_dom"/>
</dbReference>
<evidence type="ECO:0000256" key="7">
    <source>
        <dbReference type="PROSITE-ProRule" id="PRU00473"/>
    </source>
</evidence>
<evidence type="ECO:0000256" key="5">
    <source>
        <dbReference type="ARBA" id="ARBA00022989"/>
    </source>
</evidence>
<proteinExistence type="inferred from homology"/>
<dbReference type="PANTHER" id="PTHR30329:SF21">
    <property type="entry name" value="LIPOPROTEIN YIAD-RELATED"/>
    <property type="match status" value="1"/>
</dbReference>
<name>A0A6S7BFE1_9BURK</name>
<dbReference type="PROSITE" id="PS51123">
    <property type="entry name" value="OMPA_2"/>
    <property type="match status" value="1"/>
</dbReference>
<comment type="subcellular location">
    <subcellularLocation>
        <location evidence="1">Cell membrane</location>
        <topology evidence="1">Single-pass membrane protein</topology>
    </subcellularLocation>
</comment>
<keyword evidence="5 9" id="KW-1133">Transmembrane helix</keyword>
<evidence type="ECO:0000256" key="4">
    <source>
        <dbReference type="ARBA" id="ARBA00022692"/>
    </source>
</evidence>
<evidence type="ECO:0000256" key="2">
    <source>
        <dbReference type="ARBA" id="ARBA00008914"/>
    </source>
</evidence>
<dbReference type="CDD" id="cd07185">
    <property type="entry name" value="OmpA_C-like"/>
    <property type="match status" value="1"/>
</dbReference>
<accession>A0A6S7BFE1</accession>
<evidence type="ECO:0000256" key="3">
    <source>
        <dbReference type="ARBA" id="ARBA00022475"/>
    </source>
</evidence>
<protein>
    <recommendedName>
        <fullName evidence="10">OmpA-like domain-containing protein</fullName>
    </recommendedName>
</protein>
<feature type="domain" description="OmpA-like" evidence="10">
    <location>
        <begin position="197"/>
        <end position="317"/>
    </location>
</feature>
<dbReference type="PANTHER" id="PTHR30329">
    <property type="entry name" value="STATOR ELEMENT OF FLAGELLAR MOTOR COMPLEX"/>
    <property type="match status" value="1"/>
</dbReference>
<organism evidence="11 12">
    <name type="scientific">Pararobbsia alpina</name>
    <dbReference type="NCBI Taxonomy" id="621374"/>
    <lineage>
        <taxon>Bacteria</taxon>
        <taxon>Pseudomonadati</taxon>
        <taxon>Pseudomonadota</taxon>
        <taxon>Betaproteobacteria</taxon>
        <taxon>Burkholderiales</taxon>
        <taxon>Burkholderiaceae</taxon>
        <taxon>Pararobbsia</taxon>
    </lineage>
</organism>
<dbReference type="Pfam" id="PF00691">
    <property type="entry name" value="OmpA"/>
    <property type="match status" value="1"/>
</dbReference>
<sequence length="403" mass="42668">MPPPRKKESETAKVSLLILRRRGGQDDHPHHGGAWKIAYADFVTAMMAFFLLMWLLNSTNKSDKQGIADFFKRPLAVAMASGRSVSASDSILDGGGKDLTTSRPGETRHGDDSKQQNPVLVPNSTTQASADAHTDPQASLMPAVATSQTAAKTQSEQNDDAQRLSALKTRLDKMVEMNPKLAQFRNQIKIDITTEGLRIQIVDAQNRPMFATGKAVLEPYAKEILDEIGTALNDVSNHISIAGHTDSAPYAGAESGYSNWELSSERANAARRELGVGGLAEQKVLQVRGLADALPLNKANPAEPSNRRISIVVLNKRTEDAFFRDGGRTDLSSPGQLPTALGASKTGVGAARVPGAAKVTPVATPVKTGDAGAITLPAKDSTGTVTTAVFANPSARAEGTAGR</sequence>
<dbReference type="NCBIfam" id="NF006548">
    <property type="entry name" value="PRK09041.1"/>
    <property type="match status" value="1"/>
</dbReference>
<feature type="compositionally biased region" description="Polar residues" evidence="8">
    <location>
        <begin position="115"/>
        <end position="129"/>
    </location>
</feature>
<dbReference type="GO" id="GO:0005886">
    <property type="term" value="C:plasma membrane"/>
    <property type="evidence" value="ECO:0007669"/>
    <property type="project" value="UniProtKB-SubCell"/>
</dbReference>
<keyword evidence="6 7" id="KW-0472">Membrane</keyword>
<evidence type="ECO:0000256" key="9">
    <source>
        <dbReference type="SAM" id="Phobius"/>
    </source>
</evidence>
<comment type="similarity">
    <text evidence="2">Belongs to the MotB family.</text>
</comment>
<dbReference type="Pfam" id="PF13677">
    <property type="entry name" value="MotB_plug"/>
    <property type="match status" value="1"/>
</dbReference>
<dbReference type="InterPro" id="IPR050330">
    <property type="entry name" value="Bact_OuterMem_StrucFunc"/>
</dbReference>
<feature type="compositionally biased region" description="Polar residues" evidence="8">
    <location>
        <begin position="145"/>
        <end position="156"/>
    </location>
</feature>
<keyword evidence="12" id="KW-1185">Reference proteome</keyword>
<evidence type="ECO:0000256" key="6">
    <source>
        <dbReference type="ARBA" id="ARBA00023136"/>
    </source>
</evidence>
<dbReference type="AlphaFoldDB" id="A0A6S7BFE1"/>
<evidence type="ECO:0000256" key="8">
    <source>
        <dbReference type="SAM" id="MobiDB-lite"/>
    </source>
</evidence>
<evidence type="ECO:0000256" key="1">
    <source>
        <dbReference type="ARBA" id="ARBA00004162"/>
    </source>
</evidence>
<feature type="region of interest" description="Disordered" evidence="8">
    <location>
        <begin position="86"/>
        <end position="161"/>
    </location>
</feature>
<reference evidence="11 12" key="1">
    <citation type="submission" date="2020-04" db="EMBL/GenBank/DDBJ databases">
        <authorList>
            <person name="De Canck E."/>
        </authorList>
    </citation>
    <scope>NUCLEOTIDE SEQUENCE [LARGE SCALE GENOMIC DNA]</scope>
    <source>
        <strain evidence="11 12">LMG 28138</strain>
    </source>
</reference>
<keyword evidence="4 9" id="KW-0812">Transmembrane</keyword>
<feature type="compositionally biased region" description="Basic and acidic residues" evidence="8">
    <location>
        <begin position="105"/>
        <end position="114"/>
    </location>
</feature>
<dbReference type="InterPro" id="IPR006665">
    <property type="entry name" value="OmpA-like"/>
</dbReference>
<gene>
    <name evidence="11" type="ORF">LMG28138_04120</name>
</gene>
<dbReference type="EMBL" id="CADIKM010000024">
    <property type="protein sequence ID" value="CAB3796643.1"/>
    <property type="molecule type" value="Genomic_DNA"/>
</dbReference>